<name>A0A9D1L1I0_9FIRM</name>
<reference evidence="1" key="1">
    <citation type="submission" date="2020-10" db="EMBL/GenBank/DDBJ databases">
        <authorList>
            <person name="Gilroy R."/>
        </authorList>
    </citation>
    <scope>NUCLEOTIDE SEQUENCE</scope>
    <source>
        <strain evidence="1">1063</strain>
    </source>
</reference>
<sequence length="99" mass="10941">MNVKQYTFAELADKQVVNVADGRQLGHTCDMVFTAYGRILGLVVPGKKSFFKSFTSSDNLFIPWNNIVKIGGDVILVEMVGGVSICKEGEGDDEEYYPK</sequence>
<evidence type="ECO:0000313" key="1">
    <source>
        <dbReference type="EMBL" id="HIU21504.1"/>
    </source>
</evidence>
<protein>
    <submittedName>
        <fullName evidence="1">YlmC/YmxH family sporulation protein</fullName>
    </submittedName>
</protein>
<reference evidence="1" key="2">
    <citation type="journal article" date="2021" name="PeerJ">
        <title>Extensive microbial diversity within the chicken gut microbiome revealed by metagenomics and culture.</title>
        <authorList>
            <person name="Gilroy R."/>
            <person name="Ravi A."/>
            <person name="Getino M."/>
            <person name="Pursley I."/>
            <person name="Horton D.L."/>
            <person name="Alikhan N.F."/>
            <person name="Baker D."/>
            <person name="Gharbi K."/>
            <person name="Hall N."/>
            <person name="Watson M."/>
            <person name="Adriaenssens E.M."/>
            <person name="Foster-Nyarko E."/>
            <person name="Jarju S."/>
            <person name="Secka A."/>
            <person name="Antonio M."/>
            <person name="Oren A."/>
            <person name="Chaudhuri R.R."/>
            <person name="La Ragione R."/>
            <person name="Hildebrand F."/>
            <person name="Pallen M.J."/>
        </authorList>
    </citation>
    <scope>NUCLEOTIDE SEQUENCE</scope>
    <source>
        <strain evidence="1">1063</strain>
    </source>
</reference>
<dbReference type="PANTHER" id="PTHR40061:SF1">
    <property type="entry name" value="SPORULATION PROTEIN YLMC-RELATED"/>
    <property type="match status" value="1"/>
</dbReference>
<dbReference type="EMBL" id="DVMN01000084">
    <property type="protein sequence ID" value="HIU21504.1"/>
    <property type="molecule type" value="Genomic_DNA"/>
</dbReference>
<accession>A0A9D1L1I0</accession>
<proteinExistence type="predicted"/>
<evidence type="ECO:0000313" key="2">
    <source>
        <dbReference type="Proteomes" id="UP000824088"/>
    </source>
</evidence>
<dbReference type="Proteomes" id="UP000824088">
    <property type="component" value="Unassembled WGS sequence"/>
</dbReference>
<dbReference type="InterPro" id="IPR014238">
    <property type="entry name" value="Spore_YlmC/YmxH"/>
</dbReference>
<dbReference type="Gene3D" id="2.30.30.240">
    <property type="entry name" value="PRC-barrel domain"/>
    <property type="match status" value="1"/>
</dbReference>
<dbReference type="PANTHER" id="PTHR40061">
    <property type="entry name" value="SPORULATION PROTEIN YLMC-RELATED"/>
    <property type="match status" value="1"/>
</dbReference>
<dbReference type="AlphaFoldDB" id="A0A9D1L1I0"/>
<dbReference type="InterPro" id="IPR011033">
    <property type="entry name" value="PRC_barrel-like_sf"/>
</dbReference>
<gene>
    <name evidence="1" type="ORF">IAD51_04655</name>
</gene>
<organism evidence="1 2">
    <name type="scientific">Candidatus Limadaptatus stercorigallinarum</name>
    <dbReference type="NCBI Taxonomy" id="2840845"/>
    <lineage>
        <taxon>Bacteria</taxon>
        <taxon>Bacillati</taxon>
        <taxon>Bacillota</taxon>
        <taxon>Clostridia</taxon>
        <taxon>Eubacteriales</taxon>
        <taxon>Candidatus Limadaptatus</taxon>
    </lineage>
</organism>
<dbReference type="NCBIfam" id="TIGR02888">
    <property type="entry name" value="spore_YlmC_YmxH"/>
    <property type="match status" value="1"/>
</dbReference>
<comment type="caution">
    <text evidence="1">The sequence shown here is derived from an EMBL/GenBank/DDBJ whole genome shotgun (WGS) entry which is preliminary data.</text>
</comment>
<dbReference type="SUPFAM" id="SSF50346">
    <property type="entry name" value="PRC-barrel domain"/>
    <property type="match status" value="1"/>
</dbReference>